<protein>
    <submittedName>
        <fullName evidence="3">Uncharacterized protein</fullName>
    </submittedName>
</protein>
<keyword evidence="2" id="KW-0472">Membrane</keyword>
<organism evidence="3 4">
    <name type="scientific">Amblyomma americanum</name>
    <name type="common">Lone star tick</name>
    <dbReference type="NCBI Taxonomy" id="6943"/>
    <lineage>
        <taxon>Eukaryota</taxon>
        <taxon>Metazoa</taxon>
        <taxon>Ecdysozoa</taxon>
        <taxon>Arthropoda</taxon>
        <taxon>Chelicerata</taxon>
        <taxon>Arachnida</taxon>
        <taxon>Acari</taxon>
        <taxon>Parasitiformes</taxon>
        <taxon>Ixodida</taxon>
        <taxon>Ixodoidea</taxon>
        <taxon>Ixodidae</taxon>
        <taxon>Amblyomminae</taxon>
        <taxon>Amblyomma</taxon>
    </lineage>
</organism>
<dbReference type="Proteomes" id="UP001321473">
    <property type="component" value="Unassembled WGS sequence"/>
</dbReference>
<feature type="region of interest" description="Disordered" evidence="1">
    <location>
        <begin position="88"/>
        <end position="133"/>
    </location>
</feature>
<evidence type="ECO:0000313" key="3">
    <source>
        <dbReference type="EMBL" id="KAK8759053.1"/>
    </source>
</evidence>
<sequence>MTRGPPSPSRLVERATQYVAPEARQEYEEAVCGLKRRRSFCGGVQGACVGTFAAVAVMLSVAFIVVIGLQTMESIRTVNRLLEDIFNETSHGTPTPSAESTRPPGTADSQLVHRDPYSRESKSRMSGAPRKRA</sequence>
<dbReference type="EMBL" id="JARKHS020033473">
    <property type="protein sequence ID" value="KAK8759053.1"/>
    <property type="molecule type" value="Genomic_DNA"/>
</dbReference>
<evidence type="ECO:0000256" key="1">
    <source>
        <dbReference type="SAM" id="MobiDB-lite"/>
    </source>
</evidence>
<keyword evidence="2" id="KW-0812">Transmembrane</keyword>
<keyword evidence="2" id="KW-1133">Transmembrane helix</keyword>
<name>A0AAQ4D9B3_AMBAM</name>
<comment type="caution">
    <text evidence="3">The sequence shown here is derived from an EMBL/GenBank/DDBJ whole genome shotgun (WGS) entry which is preliminary data.</text>
</comment>
<feature type="compositionally biased region" description="Polar residues" evidence="1">
    <location>
        <begin position="88"/>
        <end position="100"/>
    </location>
</feature>
<proteinExistence type="predicted"/>
<evidence type="ECO:0000313" key="4">
    <source>
        <dbReference type="Proteomes" id="UP001321473"/>
    </source>
</evidence>
<gene>
    <name evidence="3" type="ORF">V5799_003315</name>
</gene>
<dbReference type="AlphaFoldDB" id="A0AAQ4D9B3"/>
<keyword evidence="4" id="KW-1185">Reference proteome</keyword>
<accession>A0AAQ4D9B3</accession>
<evidence type="ECO:0000256" key="2">
    <source>
        <dbReference type="SAM" id="Phobius"/>
    </source>
</evidence>
<feature type="compositionally biased region" description="Basic and acidic residues" evidence="1">
    <location>
        <begin position="111"/>
        <end position="123"/>
    </location>
</feature>
<feature type="transmembrane region" description="Helical" evidence="2">
    <location>
        <begin position="44"/>
        <end position="69"/>
    </location>
</feature>
<reference evidence="3 4" key="1">
    <citation type="journal article" date="2023" name="Arcadia Sci">
        <title>De novo assembly of a long-read Amblyomma americanum tick genome.</title>
        <authorList>
            <person name="Chou S."/>
            <person name="Poskanzer K.E."/>
            <person name="Rollins M."/>
            <person name="Thuy-Boun P.S."/>
        </authorList>
    </citation>
    <scope>NUCLEOTIDE SEQUENCE [LARGE SCALE GENOMIC DNA]</scope>
    <source>
        <strain evidence="3">F_SG_1</strain>
        <tissue evidence="3">Salivary glands</tissue>
    </source>
</reference>